<dbReference type="InterPro" id="IPR009582">
    <property type="entry name" value="Spc2/SPCS2"/>
</dbReference>
<feature type="transmembrane region" description="Helical" evidence="9">
    <location>
        <begin position="65"/>
        <end position="87"/>
    </location>
</feature>
<dbReference type="PANTHER" id="PTHR13085:SF0">
    <property type="entry name" value="SIGNAL PEPTIDASE COMPLEX SUBUNIT 2"/>
    <property type="match status" value="1"/>
</dbReference>
<keyword evidence="11" id="KW-1185">Reference proteome</keyword>
<comment type="function">
    <text evidence="8">Component of the signal peptidase complex (SPC) which catalyzes the cleavage of N-terminal signal sequences from nascent proteins as they are translocated into the lumen of the endoplasmic reticulum. Enhances the enzymatic activity of SPC and facilitates the interactions between different components of the translocation site.</text>
</comment>
<dbReference type="PANTHER" id="PTHR13085">
    <property type="entry name" value="MICROSOMAL SIGNAL PEPTIDASE 25 KDA SUBUNIT"/>
    <property type="match status" value="1"/>
</dbReference>
<dbReference type="Proteomes" id="UP000193685">
    <property type="component" value="Unassembled WGS sequence"/>
</dbReference>
<evidence type="ECO:0000256" key="2">
    <source>
        <dbReference type="ARBA" id="ARBA00007324"/>
    </source>
</evidence>
<organism evidence="10 11">
    <name type="scientific">Protomyces lactucae-debilis</name>
    <dbReference type="NCBI Taxonomy" id="2754530"/>
    <lineage>
        <taxon>Eukaryota</taxon>
        <taxon>Fungi</taxon>
        <taxon>Dikarya</taxon>
        <taxon>Ascomycota</taxon>
        <taxon>Taphrinomycotina</taxon>
        <taxon>Taphrinomycetes</taxon>
        <taxon>Taphrinales</taxon>
        <taxon>Protomycetaceae</taxon>
        <taxon>Protomyces</taxon>
    </lineage>
</organism>
<evidence type="ECO:0000313" key="10">
    <source>
        <dbReference type="EMBL" id="ORY80943.1"/>
    </source>
</evidence>
<keyword evidence="7 9" id="KW-0472">Membrane</keyword>
<keyword evidence="6 9" id="KW-1133">Transmembrane helix</keyword>
<evidence type="ECO:0000256" key="4">
    <source>
        <dbReference type="ARBA" id="ARBA00022692"/>
    </source>
</evidence>
<dbReference type="GeneID" id="63787927"/>
<evidence type="ECO:0000256" key="5">
    <source>
        <dbReference type="ARBA" id="ARBA00022824"/>
    </source>
</evidence>
<gene>
    <name evidence="10" type="ORF">BCR37DRAFT_393586</name>
</gene>
<dbReference type="AlphaFoldDB" id="A0A1Y2FAM4"/>
<dbReference type="EMBL" id="MCFI01000012">
    <property type="protein sequence ID" value="ORY80943.1"/>
    <property type="molecule type" value="Genomic_DNA"/>
</dbReference>
<proteinExistence type="inferred from homology"/>
<feature type="transmembrane region" description="Helical" evidence="9">
    <location>
        <begin position="38"/>
        <end position="56"/>
    </location>
</feature>
<evidence type="ECO:0000256" key="8">
    <source>
        <dbReference type="ARBA" id="ARBA00045608"/>
    </source>
</evidence>
<dbReference type="STRING" id="56484.A0A1Y2FAM4"/>
<keyword evidence="4 9" id="KW-0812">Transmembrane</keyword>
<dbReference type="OrthoDB" id="29558at2759"/>
<comment type="subcellular location">
    <subcellularLocation>
        <location evidence="1">Endoplasmic reticulum membrane</location>
        <topology evidence="1">Multi-pass membrane protein</topology>
    </subcellularLocation>
</comment>
<reference evidence="10 11" key="1">
    <citation type="submission" date="2016-07" db="EMBL/GenBank/DDBJ databases">
        <title>Pervasive Adenine N6-methylation of Active Genes in Fungi.</title>
        <authorList>
            <consortium name="DOE Joint Genome Institute"/>
            <person name="Mondo S.J."/>
            <person name="Dannebaum R.O."/>
            <person name="Kuo R.C."/>
            <person name="Labutti K."/>
            <person name="Haridas S."/>
            <person name="Kuo A."/>
            <person name="Salamov A."/>
            <person name="Ahrendt S.R."/>
            <person name="Lipzen A."/>
            <person name="Sullivan W."/>
            <person name="Andreopoulos W.B."/>
            <person name="Clum A."/>
            <person name="Lindquist E."/>
            <person name="Daum C."/>
            <person name="Ramamoorthy G.K."/>
            <person name="Gryganskyi A."/>
            <person name="Culley D."/>
            <person name="Magnuson J.K."/>
            <person name="James T.Y."/>
            <person name="O'Malley M.A."/>
            <person name="Stajich J.E."/>
            <person name="Spatafora J.W."/>
            <person name="Visel A."/>
            <person name="Grigoriev I.V."/>
        </authorList>
    </citation>
    <scope>NUCLEOTIDE SEQUENCE [LARGE SCALE GENOMIC DNA]</scope>
    <source>
        <strain evidence="10 11">12-1054</strain>
    </source>
</reference>
<keyword evidence="5" id="KW-0256">Endoplasmic reticulum</keyword>
<evidence type="ECO:0000256" key="9">
    <source>
        <dbReference type="SAM" id="Phobius"/>
    </source>
</evidence>
<evidence type="ECO:0000256" key="7">
    <source>
        <dbReference type="ARBA" id="ARBA00023136"/>
    </source>
</evidence>
<dbReference type="GO" id="GO:0006465">
    <property type="term" value="P:signal peptide processing"/>
    <property type="evidence" value="ECO:0007669"/>
    <property type="project" value="InterPro"/>
</dbReference>
<comment type="caution">
    <text evidence="10">The sequence shown here is derived from an EMBL/GenBank/DDBJ whole genome shotgun (WGS) entry which is preliminary data.</text>
</comment>
<dbReference type="GO" id="GO:0005787">
    <property type="term" value="C:signal peptidase complex"/>
    <property type="evidence" value="ECO:0007669"/>
    <property type="project" value="InterPro"/>
</dbReference>
<evidence type="ECO:0000256" key="6">
    <source>
        <dbReference type="ARBA" id="ARBA00022989"/>
    </source>
</evidence>
<sequence length="167" mass="18853">MVNLWSLKDLKAESDDVIPTCLEKLGYKQDHTHLDTRLFFGFTGVLAAVLSGLYDYRYGFEAGKLYTAIGVVVYFLAYGAMLGYQYFVEDGVVYVGRKAGQTISIRTKTETKKPVYQVVIQVAGQAGKLERQELFTKWFDTDGNIVKEPFITWLGLVVQEAEGKKKQ</sequence>
<accession>A0A1Y2FAM4</accession>
<dbReference type="RefSeq" id="XP_040724588.1">
    <property type="nucleotide sequence ID" value="XM_040871328.1"/>
</dbReference>
<comment type="similarity">
    <text evidence="2">Belongs to the SPCS2 family.</text>
</comment>
<evidence type="ECO:0000256" key="3">
    <source>
        <dbReference type="ARBA" id="ARBA00017057"/>
    </source>
</evidence>
<name>A0A1Y2FAM4_PROLT</name>
<evidence type="ECO:0000256" key="1">
    <source>
        <dbReference type="ARBA" id="ARBA00004477"/>
    </source>
</evidence>
<dbReference type="GO" id="GO:0045047">
    <property type="term" value="P:protein targeting to ER"/>
    <property type="evidence" value="ECO:0007669"/>
    <property type="project" value="TreeGrafter"/>
</dbReference>
<protein>
    <recommendedName>
        <fullName evidence="3">Signal peptidase complex subunit 2</fullName>
    </recommendedName>
</protein>
<dbReference type="Pfam" id="PF06703">
    <property type="entry name" value="SPC25"/>
    <property type="match status" value="1"/>
</dbReference>
<evidence type="ECO:0000313" key="11">
    <source>
        <dbReference type="Proteomes" id="UP000193685"/>
    </source>
</evidence>
<dbReference type="OMA" id="TKYDPIY"/>